<gene>
    <name evidence="1" type="ORF">RIB2604_03800240</name>
</gene>
<sequence length="72" mass="8061">MSLKTSKCAQTELIADDNDECEACFGQPIYFSQIHPHCGQSSNTNSIAIPTLGSLLYVLRFYTEFPKDPKDM</sequence>
<dbReference type="AlphaFoldDB" id="A0A146G1S4"/>
<evidence type="ECO:0000313" key="1">
    <source>
        <dbReference type="EMBL" id="GAT31032.1"/>
    </source>
</evidence>
<comment type="caution">
    <text evidence="1">The sequence shown here is derived from an EMBL/GenBank/DDBJ whole genome shotgun (WGS) entry which is preliminary data.</text>
</comment>
<dbReference type="Proteomes" id="UP000075230">
    <property type="component" value="Unassembled WGS sequence"/>
</dbReference>
<proteinExistence type="predicted"/>
<name>A0A146G1S4_ASPKA</name>
<protein>
    <submittedName>
        <fullName evidence="1">Eukaryotic ribosome biogenesis protein 1</fullName>
    </submittedName>
</protein>
<accession>A0A146G1S4</accession>
<reference evidence="2" key="2">
    <citation type="submission" date="2016-02" db="EMBL/GenBank/DDBJ databases">
        <title>Genome sequencing of Aspergillus luchuensis NBRC 4314.</title>
        <authorList>
            <person name="Yamada O."/>
        </authorList>
    </citation>
    <scope>NUCLEOTIDE SEQUENCE [LARGE SCALE GENOMIC DNA]</scope>
    <source>
        <strain evidence="2">RIB 2604</strain>
    </source>
</reference>
<evidence type="ECO:0000313" key="2">
    <source>
        <dbReference type="Proteomes" id="UP000075230"/>
    </source>
</evidence>
<organism evidence="1 2">
    <name type="scientific">Aspergillus kawachii</name>
    <name type="common">White koji mold</name>
    <name type="synonym">Aspergillus awamori var. kawachi</name>
    <dbReference type="NCBI Taxonomy" id="1069201"/>
    <lineage>
        <taxon>Eukaryota</taxon>
        <taxon>Fungi</taxon>
        <taxon>Dikarya</taxon>
        <taxon>Ascomycota</taxon>
        <taxon>Pezizomycotina</taxon>
        <taxon>Eurotiomycetes</taxon>
        <taxon>Eurotiomycetidae</taxon>
        <taxon>Eurotiales</taxon>
        <taxon>Aspergillaceae</taxon>
        <taxon>Aspergillus</taxon>
        <taxon>Aspergillus subgen. Circumdati</taxon>
    </lineage>
</organism>
<dbReference type="EMBL" id="BCWF01000037">
    <property type="protein sequence ID" value="GAT31032.1"/>
    <property type="molecule type" value="Genomic_DNA"/>
</dbReference>
<reference evidence="1 2" key="1">
    <citation type="journal article" date="2016" name="DNA Res.">
        <title>Genome sequence of Aspergillus luchuensis NBRC 4314.</title>
        <authorList>
            <person name="Yamada O."/>
            <person name="Machida M."/>
            <person name="Hosoyama A."/>
            <person name="Goto M."/>
            <person name="Takahashi T."/>
            <person name="Futagami T."/>
            <person name="Yamagata Y."/>
            <person name="Takeuchi M."/>
            <person name="Kobayashi T."/>
            <person name="Koike H."/>
            <person name="Abe K."/>
            <person name="Asai K."/>
            <person name="Arita M."/>
            <person name="Fujita N."/>
            <person name="Fukuda K."/>
            <person name="Higa K."/>
            <person name="Horikawa H."/>
            <person name="Ishikawa T."/>
            <person name="Jinno K."/>
            <person name="Kato Y."/>
            <person name="Kirimura K."/>
            <person name="Mizutani O."/>
            <person name="Nakasone K."/>
            <person name="Sano M."/>
            <person name="Shiraishi Y."/>
            <person name="Tsukahara M."/>
            <person name="Gomi K."/>
        </authorList>
    </citation>
    <scope>NUCLEOTIDE SEQUENCE [LARGE SCALE GENOMIC DNA]</scope>
    <source>
        <strain evidence="1 2">RIB 2604</strain>
    </source>
</reference>